<dbReference type="PIRSF" id="PIRSF003101">
    <property type="entry name" value="FtsA"/>
    <property type="match status" value="1"/>
</dbReference>
<dbReference type="InterPro" id="IPR043129">
    <property type="entry name" value="ATPase_NBD"/>
</dbReference>
<comment type="subunit">
    <text evidence="5">Self-interacts. Interacts with FtsZ.</text>
</comment>
<organism evidence="8 9">
    <name type="scientific">Candidatus Sherwoodlollariibacterium unditelluris</name>
    <dbReference type="NCBI Taxonomy" id="1974757"/>
    <lineage>
        <taxon>Bacteria</taxon>
        <taxon>Pseudomonadati</taxon>
        <taxon>Candidatus Omnitrophota</taxon>
        <taxon>Candidatus Sherwoodlollariibacterium</taxon>
    </lineage>
</organism>
<dbReference type="Pfam" id="PF14450">
    <property type="entry name" value="FtsA"/>
    <property type="match status" value="1"/>
</dbReference>
<keyword evidence="2 5" id="KW-0132">Cell division</keyword>
<dbReference type="AlphaFoldDB" id="A0A2G9YJS2"/>
<keyword evidence="4 5" id="KW-0131">Cell cycle</keyword>
<dbReference type="InterPro" id="IPR020823">
    <property type="entry name" value="Cell_div_FtsA"/>
</dbReference>
<dbReference type="EMBL" id="PCRK01000167">
    <property type="protein sequence ID" value="PIP18781.1"/>
    <property type="molecule type" value="Genomic_DNA"/>
</dbReference>
<dbReference type="Proteomes" id="UP000231292">
    <property type="component" value="Unassembled WGS sequence"/>
</dbReference>
<evidence type="ECO:0000256" key="4">
    <source>
        <dbReference type="ARBA" id="ARBA00023306"/>
    </source>
</evidence>
<evidence type="ECO:0000256" key="3">
    <source>
        <dbReference type="ARBA" id="ARBA00023136"/>
    </source>
</evidence>
<dbReference type="SUPFAM" id="SSF53067">
    <property type="entry name" value="Actin-like ATPase domain"/>
    <property type="match status" value="2"/>
</dbReference>
<evidence type="ECO:0000256" key="5">
    <source>
        <dbReference type="HAMAP-Rule" id="MF_02033"/>
    </source>
</evidence>
<dbReference type="SMART" id="SM00842">
    <property type="entry name" value="FtsA"/>
    <property type="match status" value="1"/>
</dbReference>
<dbReference type="InterPro" id="IPR003494">
    <property type="entry name" value="SHS2_FtsA"/>
</dbReference>
<dbReference type="GO" id="GO:0009898">
    <property type="term" value="C:cytoplasmic side of plasma membrane"/>
    <property type="evidence" value="ECO:0007669"/>
    <property type="project" value="UniProtKB-UniRule"/>
</dbReference>
<dbReference type="HAMAP" id="MF_02033">
    <property type="entry name" value="FtsA"/>
    <property type="match status" value="1"/>
</dbReference>
<dbReference type="Gene3D" id="3.30.1490.110">
    <property type="match status" value="1"/>
</dbReference>
<name>A0A2G9YJS2_9BACT</name>
<dbReference type="PANTHER" id="PTHR32432:SF4">
    <property type="entry name" value="CELL DIVISION PROTEIN FTSA"/>
    <property type="match status" value="1"/>
</dbReference>
<evidence type="ECO:0000256" key="2">
    <source>
        <dbReference type="ARBA" id="ARBA00022618"/>
    </source>
</evidence>
<dbReference type="GO" id="GO:0043093">
    <property type="term" value="P:FtsZ-dependent cytokinesis"/>
    <property type="evidence" value="ECO:0007669"/>
    <property type="project" value="UniProtKB-UniRule"/>
</dbReference>
<dbReference type="InterPro" id="IPR050696">
    <property type="entry name" value="FtsA/MreB"/>
</dbReference>
<evidence type="ECO:0000256" key="1">
    <source>
        <dbReference type="ARBA" id="ARBA00022475"/>
    </source>
</evidence>
<evidence type="ECO:0000313" key="9">
    <source>
        <dbReference type="Proteomes" id="UP000231292"/>
    </source>
</evidence>
<reference evidence="8 9" key="1">
    <citation type="submission" date="2017-09" db="EMBL/GenBank/DDBJ databases">
        <title>Depth-based differentiation of microbial function through sediment-hosted aquifers and enrichment of novel symbionts in the deep terrestrial subsurface.</title>
        <authorList>
            <person name="Probst A.J."/>
            <person name="Ladd B."/>
            <person name="Jarett J.K."/>
            <person name="Geller-Mcgrath D.E."/>
            <person name="Sieber C.M."/>
            <person name="Emerson J.B."/>
            <person name="Anantharaman K."/>
            <person name="Thomas B.C."/>
            <person name="Malmstrom R."/>
            <person name="Stieglmeier M."/>
            <person name="Klingl A."/>
            <person name="Woyke T."/>
            <person name="Ryan C.M."/>
            <person name="Banfield J.F."/>
        </authorList>
    </citation>
    <scope>NUCLEOTIDE SEQUENCE [LARGE SCALE GENOMIC DNA]</scope>
    <source>
        <strain evidence="8">CG23_combo_of_CG06-09_8_20_14_all_41_10</strain>
    </source>
</reference>
<dbReference type="GO" id="GO:0032153">
    <property type="term" value="C:cell division site"/>
    <property type="evidence" value="ECO:0007669"/>
    <property type="project" value="UniProtKB-UniRule"/>
</dbReference>
<dbReference type="Gene3D" id="3.30.420.40">
    <property type="match status" value="1"/>
</dbReference>
<keyword evidence="3 5" id="KW-0472">Membrane</keyword>
<dbReference type="PANTHER" id="PTHR32432">
    <property type="entry name" value="CELL DIVISION PROTEIN FTSA-RELATED"/>
    <property type="match status" value="1"/>
</dbReference>
<comment type="caution">
    <text evidence="8">The sequence shown here is derived from an EMBL/GenBank/DDBJ whole genome shotgun (WGS) entry which is preliminary data.</text>
</comment>
<keyword evidence="1 5" id="KW-1003">Cell membrane</keyword>
<proteinExistence type="inferred from homology"/>
<feature type="domain" description="SHS2" evidence="7">
    <location>
        <begin position="15"/>
        <end position="203"/>
    </location>
</feature>
<comment type="function">
    <text evidence="5 6">Cell division protein that is involved in the assembly of the Z ring. May serve as a membrane anchor for the Z ring.</text>
</comment>
<dbReference type="NCBIfam" id="TIGR01174">
    <property type="entry name" value="ftsA"/>
    <property type="match status" value="1"/>
</dbReference>
<evidence type="ECO:0000259" key="7">
    <source>
        <dbReference type="SMART" id="SM00842"/>
    </source>
</evidence>
<accession>A0A2G9YJS2</accession>
<protein>
    <recommendedName>
        <fullName evidence="5 6">Cell division protein FtsA</fullName>
    </recommendedName>
</protein>
<gene>
    <name evidence="5 8" type="primary">ftsA</name>
    <name evidence="8" type="ORF">COX41_06540</name>
</gene>
<evidence type="ECO:0000313" key="8">
    <source>
        <dbReference type="EMBL" id="PIP18781.1"/>
    </source>
</evidence>
<evidence type="ECO:0000256" key="6">
    <source>
        <dbReference type="PIRNR" id="PIRNR003101"/>
    </source>
</evidence>
<dbReference type="Pfam" id="PF02491">
    <property type="entry name" value="SHS2_FTSA"/>
    <property type="match status" value="1"/>
</dbReference>
<comment type="subcellular location">
    <subcellularLocation>
        <location evidence="5">Cell membrane</location>
        <topology evidence="5">Peripheral membrane protein</topology>
        <orientation evidence="5">Cytoplasmic side</orientation>
    </subcellularLocation>
    <text evidence="5">Localizes to the Z ring in an FtsZ-dependent manner. Targeted to the membrane through a conserved C-terminal amphipathic helix.</text>
</comment>
<sequence>MFVSYGLIKMLNNYICALDIGSSKIAVVLARIKKNRLVNLYFDSLPIKGVREGAIIDSIGLIGSVGKILKALKAKSGVNIKFVSVNISGQDIITKHSHAIIPLAERGNKVISVSDMQRATEQARVLGSSLEDEIIHMFPTGYSIDSKNNILNPLGLYSHRLEVDLYLVCAKLSSVESLSRVINQSGYEIKNLFFSGIATSKAVFSSGFKEGFNLLCDLGSDTTELLIFKDGLLNDIQILPFGGNDLTQKLSDNLKIPLDLAEAIKCSYGFIGNPSEVAEDKEILVKKNEFYKPIKQRLVAEIITASAREICSKIKSAAEKKVAFHKLSNFVVVGRTILLEGFIETLENTLNAPVKLGRLTNLEIISLIKENSELSGQKYLNYLTCLGMICEALENKPLGILPLRQPAKNLVLKLINRVKEVYQEYF</sequence>
<comment type="similarity">
    <text evidence="5 6">Belongs to the FtsA/MreB family.</text>
</comment>